<dbReference type="InParanoid" id="A0A7I4DVR7"/>
<dbReference type="Proteomes" id="UP000006727">
    <property type="component" value="Chromosome 5"/>
</dbReference>
<dbReference type="GO" id="GO:0003700">
    <property type="term" value="F:DNA-binding transcription factor activity"/>
    <property type="evidence" value="ECO:0007669"/>
    <property type="project" value="InterPro"/>
</dbReference>
<dbReference type="PANTHER" id="PTHR12360">
    <property type="entry name" value="NUCLEAR TRANSCRIPTION FACTOR, X-BOX BINDING 1 NFX1"/>
    <property type="match status" value="1"/>
</dbReference>
<dbReference type="AlphaFoldDB" id="A0A7I4DVR7"/>
<reference evidence="1 2" key="2">
    <citation type="journal article" date="2018" name="Plant J.">
        <title>The Physcomitrella patens chromosome-scale assembly reveals moss genome structure and evolution.</title>
        <authorList>
            <person name="Lang D."/>
            <person name="Ullrich K.K."/>
            <person name="Murat F."/>
            <person name="Fuchs J."/>
            <person name="Jenkins J."/>
            <person name="Haas F.B."/>
            <person name="Piednoel M."/>
            <person name="Gundlach H."/>
            <person name="Van Bel M."/>
            <person name="Meyberg R."/>
            <person name="Vives C."/>
            <person name="Morata J."/>
            <person name="Symeonidi A."/>
            <person name="Hiss M."/>
            <person name="Muchero W."/>
            <person name="Kamisugi Y."/>
            <person name="Saleh O."/>
            <person name="Blanc G."/>
            <person name="Decker E.L."/>
            <person name="van Gessel N."/>
            <person name="Grimwood J."/>
            <person name="Hayes R.D."/>
            <person name="Graham S.W."/>
            <person name="Gunter L.E."/>
            <person name="McDaniel S.F."/>
            <person name="Hoernstein S.N.W."/>
            <person name="Larsson A."/>
            <person name="Li F.W."/>
            <person name="Perroud P.F."/>
            <person name="Phillips J."/>
            <person name="Ranjan P."/>
            <person name="Rokshar D.S."/>
            <person name="Rothfels C.J."/>
            <person name="Schneider L."/>
            <person name="Shu S."/>
            <person name="Stevenson D.W."/>
            <person name="Thummler F."/>
            <person name="Tillich M."/>
            <person name="Villarreal Aguilar J.C."/>
            <person name="Widiez T."/>
            <person name="Wong G.K."/>
            <person name="Wymore A."/>
            <person name="Zhang Y."/>
            <person name="Zimmer A.D."/>
            <person name="Quatrano R.S."/>
            <person name="Mayer K.F.X."/>
            <person name="Goodstein D."/>
            <person name="Casacuberta J.M."/>
            <person name="Vandepoele K."/>
            <person name="Reski R."/>
            <person name="Cuming A.C."/>
            <person name="Tuskan G.A."/>
            <person name="Maumus F."/>
            <person name="Salse J."/>
            <person name="Schmutz J."/>
            <person name="Rensing S.A."/>
        </authorList>
    </citation>
    <scope>NUCLEOTIDE SEQUENCE [LARGE SCALE GENOMIC DNA]</scope>
    <source>
        <strain evidence="1 2">cv. Gransden 2004</strain>
    </source>
</reference>
<dbReference type="EnsemblPlants" id="Pp3c5_8970V3.2">
    <property type="protein sequence ID" value="Pp3c5_8970V3.2"/>
    <property type="gene ID" value="Pp3c5_8970"/>
</dbReference>
<proteinExistence type="predicted"/>
<dbReference type="PANTHER" id="PTHR12360:SF12">
    <property type="entry name" value="TRANSCRIPTIONAL REPRESSOR NF-X1"/>
    <property type="match status" value="1"/>
</dbReference>
<accession>A0A7I4DVR7</accession>
<dbReference type="InterPro" id="IPR034078">
    <property type="entry name" value="NFX1_fam"/>
</dbReference>
<reference evidence="1 2" key="1">
    <citation type="journal article" date="2008" name="Science">
        <title>The Physcomitrella genome reveals evolutionary insights into the conquest of land by plants.</title>
        <authorList>
            <person name="Rensing S."/>
            <person name="Lang D."/>
            <person name="Zimmer A."/>
            <person name="Terry A."/>
            <person name="Salamov A."/>
            <person name="Shapiro H."/>
            <person name="Nishiyama T."/>
            <person name="Perroud P.-F."/>
            <person name="Lindquist E."/>
            <person name="Kamisugi Y."/>
            <person name="Tanahashi T."/>
            <person name="Sakakibara K."/>
            <person name="Fujita T."/>
            <person name="Oishi K."/>
            <person name="Shin-I T."/>
            <person name="Kuroki Y."/>
            <person name="Toyoda A."/>
            <person name="Suzuki Y."/>
            <person name="Hashimoto A."/>
            <person name="Yamaguchi K."/>
            <person name="Sugano A."/>
            <person name="Kohara Y."/>
            <person name="Fujiyama A."/>
            <person name="Anterola A."/>
            <person name="Aoki S."/>
            <person name="Ashton N."/>
            <person name="Barbazuk W.B."/>
            <person name="Barker E."/>
            <person name="Bennetzen J."/>
            <person name="Bezanilla M."/>
            <person name="Blankenship R."/>
            <person name="Cho S.H."/>
            <person name="Dutcher S."/>
            <person name="Estelle M."/>
            <person name="Fawcett J.A."/>
            <person name="Gundlach H."/>
            <person name="Hanada K."/>
            <person name="Heyl A."/>
            <person name="Hicks K.A."/>
            <person name="Hugh J."/>
            <person name="Lohr M."/>
            <person name="Mayer K."/>
            <person name="Melkozernov A."/>
            <person name="Murata T."/>
            <person name="Nelson D."/>
            <person name="Pils B."/>
            <person name="Prigge M."/>
            <person name="Reiss B."/>
            <person name="Renner T."/>
            <person name="Rombauts S."/>
            <person name="Rushton P."/>
            <person name="Sanderfoot A."/>
            <person name="Schween G."/>
            <person name="Shiu S.-H."/>
            <person name="Stueber K."/>
            <person name="Theodoulou F.L."/>
            <person name="Tu H."/>
            <person name="Van de Peer Y."/>
            <person name="Verrier P.J."/>
            <person name="Waters E."/>
            <person name="Wood A."/>
            <person name="Yang L."/>
            <person name="Cove D."/>
            <person name="Cuming A."/>
            <person name="Hasebe M."/>
            <person name="Lucas S."/>
            <person name="Mishler D.B."/>
            <person name="Reski R."/>
            <person name="Grigoriev I."/>
            <person name="Quatrano R.S."/>
            <person name="Boore J.L."/>
        </authorList>
    </citation>
    <scope>NUCLEOTIDE SEQUENCE [LARGE SCALE GENOMIC DNA]</scope>
    <source>
        <strain evidence="1 2">cv. Gransden 2004</strain>
    </source>
</reference>
<reference evidence="1" key="3">
    <citation type="submission" date="2020-12" db="UniProtKB">
        <authorList>
            <consortium name="EnsemblPlants"/>
        </authorList>
    </citation>
    <scope>IDENTIFICATION</scope>
</reference>
<dbReference type="EMBL" id="ABEU02000005">
    <property type="status" value="NOT_ANNOTATED_CDS"/>
    <property type="molecule type" value="Genomic_DNA"/>
</dbReference>
<name>A0A7I4DVR7_PHYPA</name>
<keyword evidence="2" id="KW-1185">Reference proteome</keyword>
<dbReference type="Gramene" id="Pp3c5_8970V3.2">
    <property type="protein sequence ID" value="Pp3c5_8970V3.2"/>
    <property type="gene ID" value="Pp3c5_8970"/>
</dbReference>
<organism evidence="1 2">
    <name type="scientific">Physcomitrium patens</name>
    <name type="common">Spreading-leaved earth moss</name>
    <name type="synonym">Physcomitrella patens</name>
    <dbReference type="NCBI Taxonomy" id="3218"/>
    <lineage>
        <taxon>Eukaryota</taxon>
        <taxon>Viridiplantae</taxon>
        <taxon>Streptophyta</taxon>
        <taxon>Embryophyta</taxon>
        <taxon>Bryophyta</taxon>
        <taxon>Bryophytina</taxon>
        <taxon>Bryopsida</taxon>
        <taxon>Funariidae</taxon>
        <taxon>Funariales</taxon>
        <taxon>Funariaceae</taxon>
        <taxon>Physcomitrium</taxon>
    </lineage>
</organism>
<evidence type="ECO:0000313" key="2">
    <source>
        <dbReference type="Proteomes" id="UP000006727"/>
    </source>
</evidence>
<sequence>MVASGQRVRCKQHTCQELCKLGHCPLCTETIFAELTCACGRISKPLPLFGAQLPGLEYFIFACRFKMEVSFELQSRKVSDNTFEVQKMQCSQVAILSLVVHEATHRCHFGDSSSCTATIPNEGVGDNAVLRGVSCSIWMAGVERGGGVSNG</sequence>
<protein>
    <submittedName>
        <fullName evidence="1">Uncharacterized protein</fullName>
    </submittedName>
</protein>
<evidence type="ECO:0000313" key="1">
    <source>
        <dbReference type="EnsemblPlants" id="Pp3c5_8970V3.2"/>
    </source>
</evidence>